<dbReference type="OrthoDB" id="1933717at2759"/>
<name>A0A6A5ZGW0_9PLEO</name>
<dbReference type="GO" id="GO:0016491">
    <property type="term" value="F:oxidoreductase activity"/>
    <property type="evidence" value="ECO:0007669"/>
    <property type="project" value="UniProtKB-KW"/>
</dbReference>
<organism evidence="3 4">
    <name type="scientific">Lophiotrema nucula</name>
    <dbReference type="NCBI Taxonomy" id="690887"/>
    <lineage>
        <taxon>Eukaryota</taxon>
        <taxon>Fungi</taxon>
        <taxon>Dikarya</taxon>
        <taxon>Ascomycota</taxon>
        <taxon>Pezizomycotina</taxon>
        <taxon>Dothideomycetes</taxon>
        <taxon>Pleosporomycetidae</taxon>
        <taxon>Pleosporales</taxon>
        <taxon>Lophiotremataceae</taxon>
        <taxon>Lophiotrema</taxon>
    </lineage>
</organism>
<dbReference type="EMBL" id="ML977316">
    <property type="protein sequence ID" value="KAF2118760.1"/>
    <property type="molecule type" value="Genomic_DNA"/>
</dbReference>
<sequence length="312" mass="33869">MAGINEERDGLTLSHQFTSKMHRQLYPAIDPKNPSLSAAGKNVLITGATRGIGKSIALAWAEAGAAGIVVTGRQEKLLEEVADDLRRVSPKTKVVPIRAEATSEDEVHSLWAKVKVELGKIDILIANAGVFSEGNVYPVTGKMAPSQWWSDLDINIHGTYLQVYSFLQQYLSEGKEPTGTVIILSSGAAAFTFPGMSAYAISKLVGIRIAEHLNLEHPNVRSFAIHPGIVPTDMAPDMFAVQAVDPPEMASGLSLYLATSRAEYLRGSYVAVNWDIEEMEKHADEIREKKLLSTSFLNAKLGPEGHPFADTT</sequence>
<keyword evidence="4" id="KW-1185">Reference proteome</keyword>
<dbReference type="SUPFAM" id="SSF51735">
    <property type="entry name" value="NAD(P)-binding Rossmann-fold domains"/>
    <property type="match status" value="1"/>
</dbReference>
<evidence type="ECO:0000256" key="2">
    <source>
        <dbReference type="ARBA" id="ARBA00023002"/>
    </source>
</evidence>
<evidence type="ECO:0000256" key="1">
    <source>
        <dbReference type="ARBA" id="ARBA00006484"/>
    </source>
</evidence>
<evidence type="ECO:0008006" key="5">
    <source>
        <dbReference type="Google" id="ProtNLM"/>
    </source>
</evidence>
<dbReference type="PANTHER" id="PTHR43115:SF4">
    <property type="entry name" value="DEHYDROGENASE_REDUCTASE SDR FAMILY MEMBER 11"/>
    <property type="match status" value="1"/>
</dbReference>
<dbReference type="Proteomes" id="UP000799770">
    <property type="component" value="Unassembled WGS sequence"/>
</dbReference>
<dbReference type="CDD" id="cd05233">
    <property type="entry name" value="SDR_c"/>
    <property type="match status" value="1"/>
</dbReference>
<protein>
    <recommendedName>
        <fullName evidence="5">NAD(P)-binding protein</fullName>
    </recommendedName>
</protein>
<dbReference type="PRINTS" id="PR00081">
    <property type="entry name" value="GDHRDH"/>
</dbReference>
<evidence type="ECO:0000313" key="4">
    <source>
        <dbReference type="Proteomes" id="UP000799770"/>
    </source>
</evidence>
<keyword evidence="2" id="KW-0560">Oxidoreductase</keyword>
<dbReference type="PANTHER" id="PTHR43115">
    <property type="entry name" value="DEHYDROGENASE/REDUCTASE SDR FAMILY MEMBER 11"/>
    <property type="match status" value="1"/>
</dbReference>
<dbReference type="InterPro" id="IPR002347">
    <property type="entry name" value="SDR_fam"/>
</dbReference>
<reference evidence="3" key="1">
    <citation type="journal article" date="2020" name="Stud. Mycol.">
        <title>101 Dothideomycetes genomes: a test case for predicting lifestyles and emergence of pathogens.</title>
        <authorList>
            <person name="Haridas S."/>
            <person name="Albert R."/>
            <person name="Binder M."/>
            <person name="Bloem J."/>
            <person name="Labutti K."/>
            <person name="Salamov A."/>
            <person name="Andreopoulos B."/>
            <person name="Baker S."/>
            <person name="Barry K."/>
            <person name="Bills G."/>
            <person name="Bluhm B."/>
            <person name="Cannon C."/>
            <person name="Castanera R."/>
            <person name="Culley D."/>
            <person name="Daum C."/>
            <person name="Ezra D."/>
            <person name="Gonzalez J."/>
            <person name="Henrissat B."/>
            <person name="Kuo A."/>
            <person name="Liang C."/>
            <person name="Lipzen A."/>
            <person name="Lutzoni F."/>
            <person name="Magnuson J."/>
            <person name="Mondo S."/>
            <person name="Nolan M."/>
            <person name="Ohm R."/>
            <person name="Pangilinan J."/>
            <person name="Park H.-J."/>
            <person name="Ramirez L."/>
            <person name="Alfaro M."/>
            <person name="Sun H."/>
            <person name="Tritt A."/>
            <person name="Yoshinaga Y."/>
            <person name="Zwiers L.-H."/>
            <person name="Turgeon B."/>
            <person name="Goodwin S."/>
            <person name="Spatafora J."/>
            <person name="Crous P."/>
            <person name="Grigoriev I."/>
        </authorList>
    </citation>
    <scope>NUCLEOTIDE SEQUENCE</scope>
    <source>
        <strain evidence="3">CBS 627.86</strain>
    </source>
</reference>
<dbReference type="Gene3D" id="3.40.50.720">
    <property type="entry name" value="NAD(P)-binding Rossmann-like Domain"/>
    <property type="match status" value="1"/>
</dbReference>
<dbReference type="InterPro" id="IPR036291">
    <property type="entry name" value="NAD(P)-bd_dom_sf"/>
</dbReference>
<evidence type="ECO:0000313" key="3">
    <source>
        <dbReference type="EMBL" id="KAF2118760.1"/>
    </source>
</evidence>
<dbReference type="AlphaFoldDB" id="A0A6A5ZGW0"/>
<dbReference type="Pfam" id="PF00106">
    <property type="entry name" value="adh_short"/>
    <property type="match status" value="1"/>
</dbReference>
<proteinExistence type="inferred from homology"/>
<gene>
    <name evidence="3" type="ORF">BDV96DRAFT_629390</name>
</gene>
<comment type="similarity">
    <text evidence="1">Belongs to the short-chain dehydrogenases/reductases (SDR) family.</text>
</comment>
<accession>A0A6A5ZGW0</accession>